<dbReference type="InterPro" id="IPR001387">
    <property type="entry name" value="Cro/C1-type_HTH"/>
</dbReference>
<dbReference type="InterPro" id="IPR043917">
    <property type="entry name" value="DUF5753"/>
</dbReference>
<feature type="domain" description="HTH cro/C1-type" evidence="1">
    <location>
        <begin position="21"/>
        <end position="77"/>
    </location>
</feature>
<reference evidence="3" key="1">
    <citation type="journal article" date="2019" name="Int. J. Syst. Evol. Microbiol.">
        <title>The Global Catalogue of Microorganisms (GCM) 10K type strain sequencing project: providing services to taxonomists for standard genome sequencing and annotation.</title>
        <authorList>
            <consortium name="The Broad Institute Genomics Platform"/>
            <consortium name="The Broad Institute Genome Sequencing Center for Infectious Disease"/>
            <person name="Wu L."/>
            <person name="Ma J."/>
        </authorList>
    </citation>
    <scope>NUCLEOTIDE SEQUENCE [LARGE SCALE GENOMIC DNA]</scope>
    <source>
        <strain evidence="3">JCM 17316</strain>
    </source>
</reference>
<dbReference type="SUPFAM" id="SSF47413">
    <property type="entry name" value="lambda repressor-like DNA-binding domains"/>
    <property type="match status" value="1"/>
</dbReference>
<dbReference type="EMBL" id="BAABDO010000166">
    <property type="protein sequence ID" value="GAA4158134.1"/>
    <property type="molecule type" value="Genomic_DNA"/>
</dbReference>
<dbReference type="SMART" id="SM00530">
    <property type="entry name" value="HTH_XRE"/>
    <property type="match status" value="1"/>
</dbReference>
<dbReference type="Pfam" id="PF19054">
    <property type="entry name" value="DUF5753"/>
    <property type="match status" value="1"/>
</dbReference>
<dbReference type="InterPro" id="IPR010982">
    <property type="entry name" value="Lambda_DNA-bd_dom_sf"/>
</dbReference>
<proteinExistence type="predicted"/>
<dbReference type="Proteomes" id="UP001500266">
    <property type="component" value="Unassembled WGS sequence"/>
</dbReference>
<dbReference type="PROSITE" id="PS50943">
    <property type="entry name" value="HTH_CROC1"/>
    <property type="match status" value="1"/>
</dbReference>
<gene>
    <name evidence="2" type="ORF">GCM10022416_60080</name>
</gene>
<accession>A0ABP7ZHJ0</accession>
<organism evidence="2 3">
    <name type="scientific">Actinomadura keratinilytica</name>
    <dbReference type="NCBI Taxonomy" id="547461"/>
    <lineage>
        <taxon>Bacteria</taxon>
        <taxon>Bacillati</taxon>
        <taxon>Actinomycetota</taxon>
        <taxon>Actinomycetes</taxon>
        <taxon>Streptosporangiales</taxon>
        <taxon>Thermomonosporaceae</taxon>
        <taxon>Actinomadura</taxon>
    </lineage>
</organism>
<sequence>MSATSPSSSVQQARKALADRLRDIRVESGLTATALAEEAGWHRTKVSKLEHTATSPSAADIRTWCRVCGVPEQADELIAALRAVDSMYVEWRRLLRTGLRRQQEARLPVYERTRRFRAYSSWLVPGLLQTRAYTTAVLRSVQKRSGLRDDVDAAVASRMERQHVLHSGDRRFALLMEEAVLRSAVCDASTMAGQLDHLITCTSLPQVSLGVIPMGVGRTRWPTEGFWIFDDKQVNVELVSGYLTITQPGEIAEYAQAFTELAAMAVYGDQARALMRRALGALH</sequence>
<evidence type="ECO:0000313" key="3">
    <source>
        <dbReference type="Proteomes" id="UP001500266"/>
    </source>
</evidence>
<keyword evidence="3" id="KW-1185">Reference proteome</keyword>
<protein>
    <submittedName>
        <fullName evidence="2">Helix-turn-helix transcriptional regulator</fullName>
    </submittedName>
</protein>
<name>A0ABP7ZHJ0_9ACTN</name>
<dbReference type="CDD" id="cd00093">
    <property type="entry name" value="HTH_XRE"/>
    <property type="match status" value="1"/>
</dbReference>
<dbReference type="Pfam" id="PF13560">
    <property type="entry name" value="HTH_31"/>
    <property type="match status" value="1"/>
</dbReference>
<dbReference type="RefSeq" id="WP_345025152.1">
    <property type="nucleotide sequence ID" value="NZ_BAABDO010000166.1"/>
</dbReference>
<evidence type="ECO:0000259" key="1">
    <source>
        <dbReference type="PROSITE" id="PS50943"/>
    </source>
</evidence>
<evidence type="ECO:0000313" key="2">
    <source>
        <dbReference type="EMBL" id="GAA4158134.1"/>
    </source>
</evidence>
<comment type="caution">
    <text evidence="2">The sequence shown here is derived from an EMBL/GenBank/DDBJ whole genome shotgun (WGS) entry which is preliminary data.</text>
</comment>
<dbReference type="Gene3D" id="1.10.260.40">
    <property type="entry name" value="lambda repressor-like DNA-binding domains"/>
    <property type="match status" value="1"/>
</dbReference>